<evidence type="ECO:0000313" key="3">
    <source>
        <dbReference type="Proteomes" id="UP001558713"/>
    </source>
</evidence>
<feature type="region of interest" description="Disordered" evidence="1">
    <location>
        <begin position="1"/>
        <end position="91"/>
    </location>
</feature>
<dbReference type="InterPro" id="IPR029005">
    <property type="entry name" value="LIM-bd/SEUSS"/>
</dbReference>
<dbReference type="Proteomes" id="UP001558713">
    <property type="component" value="Unassembled WGS sequence"/>
</dbReference>
<organism evidence="2 3">
    <name type="scientific">Cardamine amara subsp. amara</name>
    <dbReference type="NCBI Taxonomy" id="228776"/>
    <lineage>
        <taxon>Eukaryota</taxon>
        <taxon>Viridiplantae</taxon>
        <taxon>Streptophyta</taxon>
        <taxon>Embryophyta</taxon>
        <taxon>Tracheophyta</taxon>
        <taxon>Spermatophyta</taxon>
        <taxon>Magnoliopsida</taxon>
        <taxon>eudicotyledons</taxon>
        <taxon>Gunneridae</taxon>
        <taxon>Pentapetalae</taxon>
        <taxon>rosids</taxon>
        <taxon>malvids</taxon>
        <taxon>Brassicales</taxon>
        <taxon>Brassicaceae</taxon>
        <taxon>Cardamineae</taxon>
        <taxon>Cardamine</taxon>
    </lineage>
</organism>
<feature type="compositionally biased region" description="Low complexity" evidence="1">
    <location>
        <begin position="67"/>
        <end position="80"/>
    </location>
</feature>
<keyword evidence="3" id="KW-1185">Reference proteome</keyword>
<accession>A0ABD1A7S6</accession>
<dbReference type="PANTHER" id="PTHR10378">
    <property type="entry name" value="LIM DOMAIN-BINDING PROTEIN"/>
    <property type="match status" value="1"/>
</dbReference>
<comment type="caution">
    <text evidence="2">The sequence shown here is derived from an EMBL/GenBank/DDBJ whole genome shotgun (WGS) entry which is preliminary data.</text>
</comment>
<sequence>MNRAALSGTTESGISFTDAVGPEALTMQGSSSINNMRIPTSPMSFSSNSVNMPGSLVLDGSASMQHLPQQQQLQQQPGQGSVPMRENDYSHVDKKPRLDVKQEDMLQQQILQQLIQHQSPTGRNPQLQALFQQQRLRNQQQILQSLSPSQRLQLQQQQQLRQQQGTQQIPPNLRPYEVGVCARKLMMYLYHLQQRPAENCITYWRKFVAEYFSPRAKQRLCLSQYESSGHHALGMFPQAAPDMWQCDLCSTNSGKGFETTFDVLARLNEIKFASGIIDELLYLDHPRENRFPNGVMMLEYRKAVQETVHEQFRVVREGHLRIIFTQDLKILSWEFCARRHEELLLRRLITPQVNQLLQVAQKCQSTISESGAEGVSQQDLQSNSNMVLGAGRQLAKFMELQSLNDLGYPKRYIRTLQISEVVKSMKDLMNFTGENKIGPIEGLKRLLEQTATVKLQRQKMQEMEQFGNSGAMNGPAQAQMALTSGTMNGSTANNNFNNHHQIVGRGAMNGPAQAQLALTSGTMCGSTANNNSNNHHQIVGRGAMNGSAQAAAALTNYQSMLMRQNAMNNPNSNMGKQEGFPSQNPTPNTNQSPSSSSHQRQNLATGGFPSSPQMQQQQHTMNGAPNMLPQNHPHHLQPRHSQGNNQEQQILHQLLQEMSENGASVQQQQAFSGQSGSNSNAERNTTASTANISGGGRVPSRNNSFKSVSNNNLHLSEDISITELSHDFSDDGFFNNSDIYGGL</sequence>
<evidence type="ECO:0000256" key="1">
    <source>
        <dbReference type="SAM" id="MobiDB-lite"/>
    </source>
</evidence>
<feature type="compositionally biased region" description="Low complexity" evidence="1">
    <location>
        <begin position="581"/>
        <end position="602"/>
    </location>
</feature>
<feature type="compositionally biased region" description="Polar residues" evidence="1">
    <location>
        <begin position="608"/>
        <end position="623"/>
    </location>
</feature>
<dbReference type="Pfam" id="PF01803">
    <property type="entry name" value="LIM_bind"/>
    <property type="match status" value="1"/>
</dbReference>
<gene>
    <name evidence="2" type="ORF">V5N11_015122</name>
</gene>
<name>A0ABD1A7S6_CARAN</name>
<feature type="compositionally biased region" description="Polar residues" evidence="1">
    <location>
        <begin position="682"/>
        <end position="692"/>
    </location>
</feature>
<feature type="compositionally biased region" description="Polar residues" evidence="1">
    <location>
        <begin position="566"/>
        <end position="575"/>
    </location>
</feature>
<dbReference type="EMBL" id="JBANAX010000566">
    <property type="protein sequence ID" value="KAL1202867.1"/>
    <property type="molecule type" value="Genomic_DNA"/>
</dbReference>
<protein>
    <submittedName>
        <fullName evidence="2">Transcriptional regulator SLK1</fullName>
    </submittedName>
</protein>
<evidence type="ECO:0000313" key="2">
    <source>
        <dbReference type="EMBL" id="KAL1202867.1"/>
    </source>
</evidence>
<dbReference type="AlphaFoldDB" id="A0ABD1A7S6"/>
<feature type="region of interest" description="Disordered" evidence="1">
    <location>
        <begin position="661"/>
        <end position="705"/>
    </location>
</feature>
<feature type="compositionally biased region" description="Low complexity" evidence="1">
    <location>
        <begin position="661"/>
        <end position="681"/>
    </location>
</feature>
<proteinExistence type="predicted"/>
<reference evidence="2 3" key="1">
    <citation type="submission" date="2024-04" db="EMBL/GenBank/DDBJ databases">
        <title>Genome assembly C_amara_ONT_v2.</title>
        <authorList>
            <person name="Yant L."/>
            <person name="Moore C."/>
            <person name="Slenker M."/>
        </authorList>
    </citation>
    <scope>NUCLEOTIDE SEQUENCE [LARGE SCALE GENOMIC DNA]</scope>
    <source>
        <tissue evidence="2">Leaf</tissue>
    </source>
</reference>
<feature type="region of interest" description="Disordered" evidence="1">
    <location>
        <begin position="566"/>
        <end position="646"/>
    </location>
</feature>
<feature type="compositionally biased region" description="Polar residues" evidence="1">
    <location>
        <begin position="27"/>
        <end position="52"/>
    </location>
</feature>